<dbReference type="PANTHER" id="PTHR30118">
    <property type="entry name" value="HTH-TYPE TRANSCRIPTIONAL REGULATOR LEUO-RELATED"/>
    <property type="match status" value="1"/>
</dbReference>
<dbReference type="SUPFAM" id="SSF53850">
    <property type="entry name" value="Periplasmic binding protein-like II"/>
    <property type="match status" value="1"/>
</dbReference>
<evidence type="ECO:0000256" key="3">
    <source>
        <dbReference type="ARBA" id="ARBA00023125"/>
    </source>
</evidence>
<keyword evidence="3" id="KW-0238">DNA-binding</keyword>
<dbReference type="SUPFAM" id="SSF46785">
    <property type="entry name" value="Winged helix' DNA-binding domain"/>
    <property type="match status" value="1"/>
</dbReference>
<gene>
    <name evidence="6" type="ORF">ACFOGJ_10715</name>
</gene>
<dbReference type="InterPro" id="IPR050389">
    <property type="entry name" value="LysR-type_TF"/>
</dbReference>
<keyword evidence="2" id="KW-0805">Transcription regulation</keyword>
<reference evidence="7" key="1">
    <citation type="journal article" date="2019" name="Int. J. Syst. Evol. Microbiol.">
        <title>The Global Catalogue of Microorganisms (GCM) 10K type strain sequencing project: providing services to taxonomists for standard genome sequencing and annotation.</title>
        <authorList>
            <consortium name="The Broad Institute Genomics Platform"/>
            <consortium name="The Broad Institute Genome Sequencing Center for Infectious Disease"/>
            <person name="Wu L."/>
            <person name="Ma J."/>
        </authorList>
    </citation>
    <scope>NUCLEOTIDE SEQUENCE [LARGE SCALE GENOMIC DNA]</scope>
    <source>
        <strain evidence="7">KCTC 42964</strain>
    </source>
</reference>
<sequence>MAITMNRDVRRLEIRLLVAFEAIHAERNVTRAAERADLTQQAMSGQLAQLRQIFGDPLFVRGRGGVVPTPRAEELAPAVRAALAALEPLVAQASFDPACYEGTMTIAASDYALALLMPPLLGRIRGAAPGLRLMVRPADLASLEVEMRDARIDLALTVPEFIPPGFRLLHLFEERYVGVARTDHPILAAGPVTLDGFCAHHHLLVAPFRGDATGPTDLALAAVGRRRTIGLVVPGFSVVGALLERTDLIAVLPARLIAMMRRDLAVFEPPLPVPGFSLNAYWPPRLDTSPAHVWLREQIAAAAAGR</sequence>
<evidence type="ECO:0000256" key="2">
    <source>
        <dbReference type="ARBA" id="ARBA00023015"/>
    </source>
</evidence>
<dbReference type="Gene3D" id="1.10.10.10">
    <property type="entry name" value="Winged helix-like DNA-binding domain superfamily/Winged helix DNA-binding domain"/>
    <property type="match status" value="1"/>
</dbReference>
<proteinExistence type="inferred from homology"/>
<evidence type="ECO:0000259" key="5">
    <source>
        <dbReference type="PROSITE" id="PS50931"/>
    </source>
</evidence>
<dbReference type="PANTHER" id="PTHR30118:SF15">
    <property type="entry name" value="TRANSCRIPTIONAL REGULATORY PROTEIN"/>
    <property type="match status" value="1"/>
</dbReference>
<evidence type="ECO:0000313" key="6">
    <source>
        <dbReference type="EMBL" id="MFC3227706.1"/>
    </source>
</evidence>
<protein>
    <submittedName>
        <fullName evidence="6">LysR family transcriptional regulator</fullName>
    </submittedName>
</protein>
<dbReference type="Gene3D" id="3.40.190.10">
    <property type="entry name" value="Periplasmic binding protein-like II"/>
    <property type="match status" value="2"/>
</dbReference>
<evidence type="ECO:0000256" key="4">
    <source>
        <dbReference type="ARBA" id="ARBA00023163"/>
    </source>
</evidence>
<dbReference type="InterPro" id="IPR036388">
    <property type="entry name" value="WH-like_DNA-bd_sf"/>
</dbReference>
<comment type="similarity">
    <text evidence="1">Belongs to the LysR transcriptional regulatory family.</text>
</comment>
<keyword evidence="7" id="KW-1185">Reference proteome</keyword>
<dbReference type="InterPro" id="IPR036390">
    <property type="entry name" value="WH_DNA-bd_sf"/>
</dbReference>
<name>A0ABV7L012_9PROT</name>
<dbReference type="InterPro" id="IPR005119">
    <property type="entry name" value="LysR_subst-bd"/>
</dbReference>
<accession>A0ABV7L012</accession>
<evidence type="ECO:0000256" key="1">
    <source>
        <dbReference type="ARBA" id="ARBA00009437"/>
    </source>
</evidence>
<organism evidence="6 7">
    <name type="scientific">Marinibaculum pumilum</name>
    <dbReference type="NCBI Taxonomy" id="1766165"/>
    <lineage>
        <taxon>Bacteria</taxon>
        <taxon>Pseudomonadati</taxon>
        <taxon>Pseudomonadota</taxon>
        <taxon>Alphaproteobacteria</taxon>
        <taxon>Rhodospirillales</taxon>
        <taxon>Rhodospirillaceae</taxon>
        <taxon>Marinibaculum</taxon>
    </lineage>
</organism>
<evidence type="ECO:0000313" key="7">
    <source>
        <dbReference type="Proteomes" id="UP001595528"/>
    </source>
</evidence>
<keyword evidence="4" id="KW-0804">Transcription</keyword>
<dbReference type="Pfam" id="PF00126">
    <property type="entry name" value="HTH_1"/>
    <property type="match status" value="1"/>
</dbReference>
<dbReference type="Proteomes" id="UP001595528">
    <property type="component" value="Unassembled WGS sequence"/>
</dbReference>
<dbReference type="RefSeq" id="WP_379900104.1">
    <property type="nucleotide sequence ID" value="NZ_JBHRTR010000025.1"/>
</dbReference>
<comment type="caution">
    <text evidence="6">The sequence shown here is derived from an EMBL/GenBank/DDBJ whole genome shotgun (WGS) entry which is preliminary data.</text>
</comment>
<dbReference type="Pfam" id="PF03466">
    <property type="entry name" value="LysR_substrate"/>
    <property type="match status" value="1"/>
</dbReference>
<dbReference type="PROSITE" id="PS50931">
    <property type="entry name" value="HTH_LYSR"/>
    <property type="match status" value="1"/>
</dbReference>
<dbReference type="InterPro" id="IPR000847">
    <property type="entry name" value="LysR_HTH_N"/>
</dbReference>
<dbReference type="PRINTS" id="PR00039">
    <property type="entry name" value="HTHLYSR"/>
</dbReference>
<dbReference type="EMBL" id="JBHRTR010000025">
    <property type="protein sequence ID" value="MFC3227706.1"/>
    <property type="molecule type" value="Genomic_DNA"/>
</dbReference>
<feature type="domain" description="HTH lysR-type" evidence="5">
    <location>
        <begin position="12"/>
        <end position="69"/>
    </location>
</feature>